<feature type="compositionally biased region" description="Polar residues" evidence="1">
    <location>
        <begin position="386"/>
        <end position="400"/>
    </location>
</feature>
<dbReference type="InterPro" id="IPR059095">
    <property type="entry name" value="Znf_C2H2_17_2nd"/>
</dbReference>
<gene>
    <name evidence="4" type="ORF">P280DRAFT_477305</name>
</gene>
<dbReference type="Proteomes" id="UP000799753">
    <property type="component" value="Unassembled WGS sequence"/>
</dbReference>
<organism evidence="4 5">
    <name type="scientific">Massarina eburnea CBS 473.64</name>
    <dbReference type="NCBI Taxonomy" id="1395130"/>
    <lineage>
        <taxon>Eukaryota</taxon>
        <taxon>Fungi</taxon>
        <taxon>Dikarya</taxon>
        <taxon>Ascomycota</taxon>
        <taxon>Pezizomycotina</taxon>
        <taxon>Dothideomycetes</taxon>
        <taxon>Pleosporomycetidae</taxon>
        <taxon>Pleosporales</taxon>
        <taxon>Massarineae</taxon>
        <taxon>Massarinaceae</taxon>
        <taxon>Massarina</taxon>
    </lineage>
</organism>
<feature type="region of interest" description="Disordered" evidence="1">
    <location>
        <begin position="384"/>
        <end position="448"/>
    </location>
</feature>
<evidence type="ECO:0000313" key="5">
    <source>
        <dbReference type="Proteomes" id="UP000799753"/>
    </source>
</evidence>
<feature type="domain" description="C2H2-domain containing protein first zinc finger" evidence="3">
    <location>
        <begin position="314"/>
        <end position="343"/>
    </location>
</feature>
<dbReference type="Pfam" id="PF26177">
    <property type="entry name" value="zf_C2H2_17_1st"/>
    <property type="match status" value="1"/>
</dbReference>
<feature type="compositionally biased region" description="Basic residues" evidence="1">
    <location>
        <begin position="421"/>
        <end position="431"/>
    </location>
</feature>
<protein>
    <recommendedName>
        <fullName evidence="6">C2H2-type domain-containing protein</fullName>
    </recommendedName>
</protein>
<feature type="compositionally biased region" description="Low complexity" evidence="1">
    <location>
        <begin position="434"/>
        <end position="448"/>
    </location>
</feature>
<dbReference type="EMBL" id="MU006779">
    <property type="protein sequence ID" value="KAF2643849.1"/>
    <property type="molecule type" value="Genomic_DNA"/>
</dbReference>
<evidence type="ECO:0000256" key="1">
    <source>
        <dbReference type="SAM" id="MobiDB-lite"/>
    </source>
</evidence>
<name>A0A6A6S7Z0_9PLEO</name>
<evidence type="ECO:0000313" key="4">
    <source>
        <dbReference type="EMBL" id="KAF2643849.1"/>
    </source>
</evidence>
<accession>A0A6A6S7Z0</accession>
<feature type="compositionally biased region" description="Polar residues" evidence="1">
    <location>
        <begin position="14"/>
        <end position="32"/>
    </location>
</feature>
<proteinExistence type="predicted"/>
<dbReference type="InterPro" id="IPR059009">
    <property type="entry name" value="Znf_C2H2_17_1st"/>
</dbReference>
<sequence>MSCGSEADVKDTASEYSMDSAYHSQSGANQRGTMMPEEYQWTYPENAGQSYPYENSSPQLGADQFTPFSGSQDMDHIHMSPTAAAMDAGAPFEWTTNNTMGQEFFNYPSTNVSQFSQMNSPYEMGLSWGNTNTSFNGAVSSIPYGPHQGVQEHAAFTAPRQMHRQQDMPSVDTSVRPAAMRSASFATPRHSPQTPAQLGPLITRVTTPSSTVAEMARQRSLDARIKMEGTTAASAPAQSPIDEEDGDEDISPFDAEANRIQEEHKKVARTHPLYNAKPKEDGNFHCPFEGQPGCNHKPTDLKCNHDKYVDSHLKPYRCNREGCPNVQFSSTACLLRHEREAHALHGHGKNPNLCYYTDCERAMAGNGFRRRYNLFDHMKRVHDYTGPTNDVSTSPSTESQAPKARGTAGRKKKSVTDAGVQKKHKITKASNRKQLQQQQQQQQQRAQLQERFVNTKQSLVELLNKLTGPDDLEGEQIERLTADLDDLSRIASSHKSSGRDVSGG</sequence>
<keyword evidence="5" id="KW-1185">Reference proteome</keyword>
<evidence type="ECO:0000259" key="2">
    <source>
        <dbReference type="Pfam" id="PF26176"/>
    </source>
</evidence>
<feature type="domain" description="C2H2-domain containing protein second zinc finger" evidence="2">
    <location>
        <begin position="351"/>
        <end position="382"/>
    </location>
</feature>
<evidence type="ECO:0000259" key="3">
    <source>
        <dbReference type="Pfam" id="PF26177"/>
    </source>
</evidence>
<dbReference type="OrthoDB" id="5062908at2759"/>
<evidence type="ECO:0008006" key="6">
    <source>
        <dbReference type="Google" id="ProtNLM"/>
    </source>
</evidence>
<feature type="region of interest" description="Disordered" evidence="1">
    <location>
        <begin position="1"/>
        <end position="38"/>
    </location>
</feature>
<dbReference type="Pfam" id="PF26176">
    <property type="entry name" value="zf_C2H2_17_2"/>
    <property type="match status" value="1"/>
</dbReference>
<feature type="region of interest" description="Disordered" evidence="1">
    <location>
        <begin position="482"/>
        <end position="504"/>
    </location>
</feature>
<reference evidence="4" key="1">
    <citation type="journal article" date="2020" name="Stud. Mycol.">
        <title>101 Dothideomycetes genomes: a test case for predicting lifestyles and emergence of pathogens.</title>
        <authorList>
            <person name="Haridas S."/>
            <person name="Albert R."/>
            <person name="Binder M."/>
            <person name="Bloem J."/>
            <person name="Labutti K."/>
            <person name="Salamov A."/>
            <person name="Andreopoulos B."/>
            <person name="Baker S."/>
            <person name="Barry K."/>
            <person name="Bills G."/>
            <person name="Bluhm B."/>
            <person name="Cannon C."/>
            <person name="Castanera R."/>
            <person name="Culley D."/>
            <person name="Daum C."/>
            <person name="Ezra D."/>
            <person name="Gonzalez J."/>
            <person name="Henrissat B."/>
            <person name="Kuo A."/>
            <person name="Liang C."/>
            <person name="Lipzen A."/>
            <person name="Lutzoni F."/>
            <person name="Magnuson J."/>
            <person name="Mondo S."/>
            <person name="Nolan M."/>
            <person name="Ohm R."/>
            <person name="Pangilinan J."/>
            <person name="Park H.-J."/>
            <person name="Ramirez L."/>
            <person name="Alfaro M."/>
            <person name="Sun H."/>
            <person name="Tritt A."/>
            <person name="Yoshinaga Y."/>
            <person name="Zwiers L.-H."/>
            <person name="Turgeon B."/>
            <person name="Goodwin S."/>
            <person name="Spatafora J."/>
            <person name="Crous P."/>
            <person name="Grigoriev I."/>
        </authorList>
    </citation>
    <scope>NUCLEOTIDE SEQUENCE</scope>
    <source>
        <strain evidence="4">CBS 473.64</strain>
    </source>
</reference>
<dbReference type="AlphaFoldDB" id="A0A6A6S7Z0"/>